<dbReference type="PANTHER" id="PTHR21039:SF0">
    <property type="entry name" value="HISTIDINOL-PHOSPHATASE"/>
    <property type="match status" value="1"/>
</dbReference>
<sequence length="272" mass="31177">MIHDGHIHTPYCPHGSTDSLQSYVEEAVRNGFQRLTFTEHAPLPEGFQDPVPDQDSAMRKKDLPYYIGEIQKLKQFYRKDIEILTGLEIDFIEGYEAQTADFLREIGPELDDAVLSVHFLRSGSGYTCLDFDEHAFRHLKEYFGSLENLYSDYYRTVRKSITSDLGAYKPKRIGHITLVRKFQKLFPRTFVDTKMIRDVLDTAAAEGCSLDINTAGLRKRHCREIYPPLPFVKEAASRGIPLTFGSDAHQSGDVGADYEQISEYVEKHRFPE</sequence>
<evidence type="ECO:0000256" key="2">
    <source>
        <dbReference type="ARBA" id="ARBA00009152"/>
    </source>
</evidence>
<dbReference type="Pfam" id="PF02811">
    <property type="entry name" value="PHP"/>
    <property type="match status" value="1"/>
</dbReference>
<gene>
    <name evidence="10" type="ORF">C6Y45_04100</name>
</gene>
<dbReference type="InterPro" id="IPR016195">
    <property type="entry name" value="Pol/histidinol_Pase-like"/>
</dbReference>
<dbReference type="UniPathway" id="UPA00031">
    <property type="reaction ID" value="UER00013"/>
</dbReference>
<dbReference type="InterPro" id="IPR010140">
    <property type="entry name" value="Histidinol_P_phosphatase_HisJ"/>
</dbReference>
<evidence type="ECO:0000256" key="4">
    <source>
        <dbReference type="ARBA" id="ARBA00022605"/>
    </source>
</evidence>
<evidence type="ECO:0000256" key="5">
    <source>
        <dbReference type="ARBA" id="ARBA00022801"/>
    </source>
</evidence>
<dbReference type="InterPro" id="IPR004013">
    <property type="entry name" value="PHP_dom"/>
</dbReference>
<evidence type="ECO:0000256" key="1">
    <source>
        <dbReference type="ARBA" id="ARBA00004970"/>
    </source>
</evidence>
<comment type="similarity">
    <text evidence="2 8">Belongs to the PHP hydrolase family. HisK subfamily.</text>
</comment>
<keyword evidence="4 8" id="KW-0028">Amino-acid biosynthesis</keyword>
<protein>
    <recommendedName>
        <fullName evidence="3 8">Histidinol-phosphatase</fullName>
        <shortName evidence="8">HolPase</shortName>
        <ecNumber evidence="3 8">3.1.3.15</ecNumber>
    </recommendedName>
</protein>
<accession>A0A2T4U8V2</accession>
<dbReference type="Gene3D" id="3.20.20.140">
    <property type="entry name" value="Metal-dependent hydrolases"/>
    <property type="match status" value="1"/>
</dbReference>
<comment type="pathway">
    <text evidence="1 8">Amino-acid biosynthesis; L-histidine biosynthesis; L-histidine from 5-phospho-alpha-D-ribose 1-diphosphate: step 8/9.</text>
</comment>
<name>A0A2T4U8V2_9BACI</name>
<dbReference type="OrthoDB" id="9775255at2"/>
<proteinExistence type="inferred from homology"/>
<evidence type="ECO:0000256" key="6">
    <source>
        <dbReference type="ARBA" id="ARBA00023102"/>
    </source>
</evidence>
<keyword evidence="11" id="KW-1185">Reference proteome</keyword>
<dbReference type="NCBIfam" id="NF005996">
    <property type="entry name" value="PRK08123.1"/>
    <property type="match status" value="1"/>
</dbReference>
<dbReference type="NCBIfam" id="TIGR01856">
    <property type="entry name" value="hisJ_fam"/>
    <property type="match status" value="1"/>
</dbReference>
<evidence type="ECO:0000256" key="8">
    <source>
        <dbReference type="RuleBase" id="RU366003"/>
    </source>
</evidence>
<dbReference type="EC" id="3.1.3.15" evidence="3 8"/>
<evidence type="ECO:0000259" key="9">
    <source>
        <dbReference type="Pfam" id="PF02811"/>
    </source>
</evidence>
<organism evidence="10 11">
    <name type="scientific">Alkalicoccus saliphilus</name>
    <dbReference type="NCBI Taxonomy" id="200989"/>
    <lineage>
        <taxon>Bacteria</taxon>
        <taxon>Bacillati</taxon>
        <taxon>Bacillota</taxon>
        <taxon>Bacilli</taxon>
        <taxon>Bacillales</taxon>
        <taxon>Bacillaceae</taxon>
        <taxon>Alkalicoccus</taxon>
    </lineage>
</organism>
<reference evidence="10 11" key="1">
    <citation type="submission" date="2018-03" db="EMBL/GenBank/DDBJ databases">
        <title>Alkalicoccus saliphilus sp. nov., isolated from a mineral pool.</title>
        <authorList>
            <person name="Zhao B."/>
        </authorList>
    </citation>
    <scope>NUCLEOTIDE SEQUENCE [LARGE SCALE GENOMIC DNA]</scope>
    <source>
        <strain evidence="10 11">6AG</strain>
    </source>
</reference>
<evidence type="ECO:0000256" key="7">
    <source>
        <dbReference type="ARBA" id="ARBA00049158"/>
    </source>
</evidence>
<evidence type="ECO:0000313" key="11">
    <source>
        <dbReference type="Proteomes" id="UP000240509"/>
    </source>
</evidence>
<evidence type="ECO:0000313" key="10">
    <source>
        <dbReference type="EMBL" id="PTL39833.1"/>
    </source>
</evidence>
<dbReference type="GO" id="GO:0005737">
    <property type="term" value="C:cytoplasm"/>
    <property type="evidence" value="ECO:0007669"/>
    <property type="project" value="TreeGrafter"/>
</dbReference>
<feature type="domain" description="PHP" evidence="9">
    <location>
        <begin position="4"/>
        <end position="215"/>
    </location>
</feature>
<dbReference type="GO" id="GO:0004401">
    <property type="term" value="F:histidinol-phosphatase activity"/>
    <property type="evidence" value="ECO:0007669"/>
    <property type="project" value="UniProtKB-UniRule"/>
</dbReference>
<dbReference type="GO" id="GO:0000105">
    <property type="term" value="P:L-histidine biosynthetic process"/>
    <property type="evidence" value="ECO:0007669"/>
    <property type="project" value="UniProtKB-UniRule"/>
</dbReference>
<dbReference type="EMBL" id="PZJJ01000004">
    <property type="protein sequence ID" value="PTL39833.1"/>
    <property type="molecule type" value="Genomic_DNA"/>
</dbReference>
<comment type="catalytic activity">
    <reaction evidence="7 8">
        <text>L-histidinol phosphate + H2O = L-histidinol + phosphate</text>
        <dbReference type="Rhea" id="RHEA:14465"/>
        <dbReference type="ChEBI" id="CHEBI:15377"/>
        <dbReference type="ChEBI" id="CHEBI:43474"/>
        <dbReference type="ChEBI" id="CHEBI:57699"/>
        <dbReference type="ChEBI" id="CHEBI:57980"/>
        <dbReference type="EC" id="3.1.3.15"/>
    </reaction>
</comment>
<keyword evidence="5 8" id="KW-0378">Hydrolase</keyword>
<dbReference type="CDD" id="cd12110">
    <property type="entry name" value="PHP_HisPPase_Hisj_like"/>
    <property type="match status" value="1"/>
</dbReference>
<comment type="caution">
    <text evidence="10">The sequence shown here is derived from an EMBL/GenBank/DDBJ whole genome shotgun (WGS) entry which is preliminary data.</text>
</comment>
<dbReference type="PANTHER" id="PTHR21039">
    <property type="entry name" value="HISTIDINOL PHOSPHATASE-RELATED"/>
    <property type="match status" value="1"/>
</dbReference>
<dbReference type="AlphaFoldDB" id="A0A2T4U8V2"/>
<dbReference type="Proteomes" id="UP000240509">
    <property type="component" value="Unassembled WGS sequence"/>
</dbReference>
<evidence type="ECO:0000256" key="3">
    <source>
        <dbReference type="ARBA" id="ARBA00013085"/>
    </source>
</evidence>
<keyword evidence="6 8" id="KW-0368">Histidine biosynthesis</keyword>
<dbReference type="SUPFAM" id="SSF89550">
    <property type="entry name" value="PHP domain-like"/>
    <property type="match status" value="1"/>
</dbReference>